<feature type="compositionally biased region" description="Gly residues" evidence="1">
    <location>
        <begin position="307"/>
        <end position="316"/>
    </location>
</feature>
<feature type="compositionally biased region" description="Basic residues" evidence="1">
    <location>
        <begin position="259"/>
        <end position="272"/>
    </location>
</feature>
<feature type="compositionally biased region" description="Basic and acidic residues" evidence="1">
    <location>
        <begin position="279"/>
        <end position="289"/>
    </location>
</feature>
<dbReference type="Proteomes" id="UP000265515">
    <property type="component" value="Unassembled WGS sequence"/>
</dbReference>
<feature type="region of interest" description="Disordered" evidence="1">
    <location>
        <begin position="202"/>
        <end position="316"/>
    </location>
</feature>
<sequence length="316" mass="34551">MATEGFSTSNMAPAKLSDILNAQVDAADDEDKSLYQTLYRKEMAKEKKEEEAKRKAIVEGLETILKTVSTMPNANAKKDLVRRPTVQAILSSSFFPSEVRVAHKFLLGMHMELSKQASLQYIYERVKNGDLMAMNLEAVHLCMPSCIALLNLFDTNLDIDKASVIIEGLLAASSRRSAKKLLLPFLRKLLLVSIEKREAGHLAEGGMEGGGQVDTGPRKEGEEGGRGKEEVSANRAEEEGEGEDRGKEEVRRRLGERSRGRKVRGRLKRRQVRGGAGKEGGRGSRDEAGQKGGPMKGGEEGDRGSESGRGGRGGRR</sequence>
<dbReference type="Gramene" id="GBG91294">
    <property type="protein sequence ID" value="GBG91294"/>
    <property type="gene ID" value="CBR_g52179"/>
</dbReference>
<feature type="compositionally biased region" description="Basic and acidic residues" evidence="1">
    <location>
        <begin position="297"/>
        <end position="306"/>
    </location>
</feature>
<name>A0A388M9P3_CHABU</name>
<accession>A0A388M9P3</accession>
<gene>
    <name evidence="2" type="ORF">CBR_g52179</name>
</gene>
<reference evidence="2 3" key="1">
    <citation type="journal article" date="2018" name="Cell">
        <title>The Chara Genome: Secondary Complexity and Implications for Plant Terrestrialization.</title>
        <authorList>
            <person name="Nishiyama T."/>
            <person name="Sakayama H."/>
            <person name="Vries J.D."/>
            <person name="Buschmann H."/>
            <person name="Saint-Marcoux D."/>
            <person name="Ullrich K.K."/>
            <person name="Haas F.B."/>
            <person name="Vanderstraeten L."/>
            <person name="Becker D."/>
            <person name="Lang D."/>
            <person name="Vosolsobe S."/>
            <person name="Rombauts S."/>
            <person name="Wilhelmsson P.K.I."/>
            <person name="Janitza P."/>
            <person name="Kern R."/>
            <person name="Heyl A."/>
            <person name="Rumpler F."/>
            <person name="Villalobos L.I.A.C."/>
            <person name="Clay J.M."/>
            <person name="Skokan R."/>
            <person name="Toyoda A."/>
            <person name="Suzuki Y."/>
            <person name="Kagoshima H."/>
            <person name="Schijlen E."/>
            <person name="Tajeshwar N."/>
            <person name="Catarino B."/>
            <person name="Hetherington A.J."/>
            <person name="Saltykova A."/>
            <person name="Bonnot C."/>
            <person name="Breuninger H."/>
            <person name="Symeonidi A."/>
            <person name="Radhakrishnan G.V."/>
            <person name="Van Nieuwerburgh F."/>
            <person name="Deforce D."/>
            <person name="Chang C."/>
            <person name="Karol K.G."/>
            <person name="Hedrich R."/>
            <person name="Ulvskov P."/>
            <person name="Glockner G."/>
            <person name="Delwiche C.F."/>
            <person name="Petrasek J."/>
            <person name="Van de Peer Y."/>
            <person name="Friml J."/>
            <person name="Beilby M."/>
            <person name="Dolan L."/>
            <person name="Kohara Y."/>
            <person name="Sugano S."/>
            <person name="Fujiyama A."/>
            <person name="Delaux P.-M."/>
            <person name="Quint M."/>
            <person name="TheiBen G."/>
            <person name="Hagemann M."/>
            <person name="Harholt J."/>
            <person name="Dunand C."/>
            <person name="Zachgo S."/>
            <person name="Langdale J."/>
            <person name="Maumus F."/>
            <person name="Straeten D.V.D."/>
            <person name="Gould S.B."/>
            <person name="Rensing S.A."/>
        </authorList>
    </citation>
    <scope>NUCLEOTIDE SEQUENCE [LARGE SCALE GENOMIC DNA]</scope>
    <source>
        <strain evidence="2 3">S276</strain>
    </source>
</reference>
<organism evidence="2 3">
    <name type="scientific">Chara braunii</name>
    <name type="common">Braun's stonewort</name>
    <dbReference type="NCBI Taxonomy" id="69332"/>
    <lineage>
        <taxon>Eukaryota</taxon>
        <taxon>Viridiplantae</taxon>
        <taxon>Streptophyta</taxon>
        <taxon>Charophyceae</taxon>
        <taxon>Charales</taxon>
        <taxon>Characeae</taxon>
        <taxon>Chara</taxon>
    </lineage>
</organism>
<comment type="caution">
    <text evidence="2">The sequence shown here is derived from an EMBL/GenBank/DDBJ whole genome shotgun (WGS) entry which is preliminary data.</text>
</comment>
<proteinExistence type="predicted"/>
<evidence type="ECO:0000313" key="3">
    <source>
        <dbReference type="Proteomes" id="UP000265515"/>
    </source>
</evidence>
<feature type="compositionally biased region" description="Basic and acidic residues" evidence="1">
    <location>
        <begin position="216"/>
        <end position="258"/>
    </location>
</feature>
<evidence type="ECO:0000313" key="2">
    <source>
        <dbReference type="EMBL" id="GBG91294.1"/>
    </source>
</evidence>
<protein>
    <submittedName>
        <fullName evidence="2">Uncharacterized protein</fullName>
    </submittedName>
</protein>
<evidence type="ECO:0000256" key="1">
    <source>
        <dbReference type="SAM" id="MobiDB-lite"/>
    </source>
</evidence>
<dbReference type="EMBL" id="BFEA01000891">
    <property type="protein sequence ID" value="GBG91294.1"/>
    <property type="molecule type" value="Genomic_DNA"/>
</dbReference>
<keyword evidence="3" id="KW-1185">Reference proteome</keyword>
<dbReference type="AlphaFoldDB" id="A0A388M9P3"/>
<dbReference type="STRING" id="69332.A0A388M9P3"/>